<name>A0ACB9SVZ9_HOLOL</name>
<dbReference type="EMBL" id="CM043021">
    <property type="protein sequence ID" value="KAI4458728.1"/>
    <property type="molecule type" value="Genomic_DNA"/>
</dbReference>
<evidence type="ECO:0000313" key="2">
    <source>
        <dbReference type="Proteomes" id="UP001056778"/>
    </source>
</evidence>
<dbReference type="Proteomes" id="UP001056778">
    <property type="component" value="Chromosome 7"/>
</dbReference>
<gene>
    <name evidence="1" type="ORF">MML48_7g00004560</name>
</gene>
<keyword evidence="2" id="KW-1185">Reference proteome</keyword>
<reference evidence="1" key="1">
    <citation type="submission" date="2022-04" db="EMBL/GenBank/DDBJ databases">
        <title>Chromosome-scale genome assembly of Holotrichia oblita Faldermann.</title>
        <authorList>
            <person name="Rongchong L."/>
        </authorList>
    </citation>
    <scope>NUCLEOTIDE SEQUENCE</scope>
    <source>
        <strain evidence="1">81SQS9</strain>
    </source>
</reference>
<organism evidence="1 2">
    <name type="scientific">Holotrichia oblita</name>
    <name type="common">Chafer beetle</name>
    <dbReference type="NCBI Taxonomy" id="644536"/>
    <lineage>
        <taxon>Eukaryota</taxon>
        <taxon>Metazoa</taxon>
        <taxon>Ecdysozoa</taxon>
        <taxon>Arthropoda</taxon>
        <taxon>Hexapoda</taxon>
        <taxon>Insecta</taxon>
        <taxon>Pterygota</taxon>
        <taxon>Neoptera</taxon>
        <taxon>Endopterygota</taxon>
        <taxon>Coleoptera</taxon>
        <taxon>Polyphaga</taxon>
        <taxon>Scarabaeiformia</taxon>
        <taxon>Scarabaeidae</taxon>
        <taxon>Melolonthinae</taxon>
        <taxon>Holotrichia</taxon>
    </lineage>
</organism>
<proteinExistence type="predicted"/>
<evidence type="ECO:0000313" key="1">
    <source>
        <dbReference type="EMBL" id="KAI4458728.1"/>
    </source>
</evidence>
<accession>A0ACB9SVZ9</accession>
<sequence>MVETLSVSLSGPAFSLLLYENVRTKYDQEGFLLGEIIEKKTNSITDNDEQVTKIDRIIKINSPIPCPKLGYFYDAAGQTDEKKIQTFLGSTRTNRTKVIAWYKFKHTNAFKMTIREKIVHKQLSQYFVPDQPELFTCCLLTTNSSVSGSTHLYSQTFLRYIEPSYQMLPMHIVNLSDSNNSHKSIEPTSETFNSLVKSLRLDQKKMQGINVITQINEELQKRTEDVATQLAEAEKKYFELQEEVLGLQEKLKLKLMSNDVNMIEVDKNDRVDIVENGSGDDVVNSDCGSSIESFSEVTKGNRGRKKSIRTSATRNSSRSPVKVEVNVDNIISNRTRNRTLTPSTGQKK</sequence>
<comment type="caution">
    <text evidence="1">The sequence shown here is derived from an EMBL/GenBank/DDBJ whole genome shotgun (WGS) entry which is preliminary data.</text>
</comment>
<protein>
    <submittedName>
        <fullName evidence="1">Abraxas family member</fullName>
    </submittedName>
</protein>